<dbReference type="InterPro" id="IPR005225">
    <property type="entry name" value="Small_GTP-bd"/>
</dbReference>
<evidence type="ECO:0000256" key="2">
    <source>
        <dbReference type="ARBA" id="ARBA00023134"/>
    </source>
</evidence>
<protein>
    <recommendedName>
        <fullName evidence="7">OBG-type G domain-containing protein</fullName>
    </recommendedName>
</protein>
<dbReference type="Pfam" id="PF16897">
    <property type="entry name" value="MMR_HSR1_Xtn"/>
    <property type="match status" value="1"/>
</dbReference>
<evidence type="ECO:0008006" key="7">
    <source>
        <dbReference type="Google" id="ProtNLM"/>
    </source>
</evidence>
<dbReference type="InterPro" id="IPR012675">
    <property type="entry name" value="Beta-grasp_dom_sf"/>
</dbReference>
<dbReference type="FunFam" id="3.10.20.30:FF:000003">
    <property type="entry name" value="Developmentally-regulated GTP-binding protein 1"/>
    <property type="match status" value="1"/>
</dbReference>
<comment type="caution">
    <text evidence="5">The sequence shown here is derived from an EMBL/GenBank/DDBJ whole genome shotgun (WGS) entry which is preliminary data.</text>
</comment>
<feature type="domain" description="TGS" evidence="4">
    <location>
        <begin position="311"/>
        <end position="385"/>
    </location>
</feature>
<dbReference type="GO" id="GO:0005525">
    <property type="term" value="F:GTP binding"/>
    <property type="evidence" value="ECO:0007669"/>
    <property type="project" value="UniProtKB-KW"/>
</dbReference>
<proteinExistence type="predicted"/>
<dbReference type="FunFam" id="3.40.50.300:FF:000740">
    <property type="entry name" value="Putative GTP-binding protein 1"/>
    <property type="match status" value="1"/>
</dbReference>
<evidence type="ECO:0000259" key="4">
    <source>
        <dbReference type="PROSITE" id="PS51880"/>
    </source>
</evidence>
<dbReference type="EMBL" id="JAWHQM010000006">
    <property type="protein sequence ID" value="KAK5627887.1"/>
    <property type="molecule type" value="Genomic_DNA"/>
</dbReference>
<dbReference type="InterPro" id="IPR006074">
    <property type="entry name" value="GTP1-OBG_CS"/>
</dbReference>
<dbReference type="InterPro" id="IPR027417">
    <property type="entry name" value="P-loop_NTPase"/>
</dbReference>
<organism evidence="5 6">
    <name type="scientific">Xylaria bambusicola</name>
    <dbReference type="NCBI Taxonomy" id="326684"/>
    <lineage>
        <taxon>Eukaryota</taxon>
        <taxon>Fungi</taxon>
        <taxon>Dikarya</taxon>
        <taxon>Ascomycota</taxon>
        <taxon>Pezizomycotina</taxon>
        <taxon>Sordariomycetes</taxon>
        <taxon>Xylariomycetidae</taxon>
        <taxon>Xylariales</taxon>
        <taxon>Xylariaceae</taxon>
        <taxon>Xylaria</taxon>
    </lineage>
</organism>
<dbReference type="PROSITE" id="PS51710">
    <property type="entry name" value="G_OBG"/>
    <property type="match status" value="1"/>
</dbReference>
<name>A0AAN7Z2Z2_9PEZI</name>
<keyword evidence="1" id="KW-0547">Nucleotide-binding</keyword>
<dbReference type="PROSITE" id="PS00905">
    <property type="entry name" value="GTP1_OBG"/>
    <property type="match status" value="1"/>
</dbReference>
<gene>
    <name evidence="5" type="ORF">RRF57_003602</name>
</gene>
<dbReference type="GO" id="GO:0003924">
    <property type="term" value="F:GTPase activity"/>
    <property type="evidence" value="ECO:0007669"/>
    <property type="project" value="InterPro"/>
</dbReference>
<feature type="domain" description="OBG-type G" evidence="3">
    <location>
        <begin position="65"/>
        <end position="291"/>
    </location>
</feature>
<sequence length="385" mass="42412">MSTTVEKIKEIEAEMARTQKNKATSFHLGQLKAKLAKLKRELLTPSSSGGGGGGAGFDVARTGVASIGFIGFPSVGKSTLMSRLTGQHSEAAAYEFTTLTSVPGQVMYNGAPLQMIDLPGIIEGAKDGRGRGRQVIAVAKTCHLIFIILDVNKPLTDKRVIESELEGFGIRINKEPPNITFKKKDKGGLNITNTVPLTHIDHDEIKAVMSEYRINSADIAIRCDATVDDLIDVLEARSRSYIPVIYVLNKIDAISIEELDLLYRIPNAVPISSEHGWNVDELMEVMYVLSMWITVTISSKLTCSLRWEKLKLVRVYTKPKGKMPDYSAPVVLRSTKCTVEDFCNAIHRSIIEQFKTAIVYGKSVKHQPQRVGLSHELADEDIGNV</sequence>
<dbReference type="SUPFAM" id="SSF81271">
    <property type="entry name" value="TGS-like"/>
    <property type="match status" value="1"/>
</dbReference>
<dbReference type="InterPro" id="IPR045001">
    <property type="entry name" value="DRG"/>
</dbReference>
<keyword evidence="6" id="KW-1185">Reference proteome</keyword>
<dbReference type="Pfam" id="PF01926">
    <property type="entry name" value="MMR_HSR1"/>
    <property type="match status" value="1"/>
</dbReference>
<evidence type="ECO:0000256" key="1">
    <source>
        <dbReference type="ARBA" id="ARBA00022741"/>
    </source>
</evidence>
<dbReference type="PROSITE" id="PS51880">
    <property type="entry name" value="TGS"/>
    <property type="match status" value="1"/>
</dbReference>
<dbReference type="NCBIfam" id="TIGR00231">
    <property type="entry name" value="small_GTP"/>
    <property type="match status" value="1"/>
</dbReference>
<evidence type="ECO:0000313" key="5">
    <source>
        <dbReference type="EMBL" id="KAK5627887.1"/>
    </source>
</evidence>
<dbReference type="InterPro" id="IPR006073">
    <property type="entry name" value="GTP-bd"/>
</dbReference>
<accession>A0AAN7Z2Z2</accession>
<dbReference type="InterPro" id="IPR031662">
    <property type="entry name" value="GTP-binding_2"/>
</dbReference>
<dbReference type="PANTHER" id="PTHR43127">
    <property type="entry name" value="DEVELOPMENTALLY-REGULATED GTP-BINDING PROTEIN 2"/>
    <property type="match status" value="1"/>
</dbReference>
<reference evidence="5 6" key="1">
    <citation type="submission" date="2023-10" db="EMBL/GenBank/DDBJ databases">
        <title>Draft genome sequence of Xylaria bambusicola isolate GMP-LS, the root and basal stem rot pathogen of sugarcane in Indonesia.</title>
        <authorList>
            <person name="Selvaraj P."/>
            <person name="Muralishankar V."/>
            <person name="Muruganantham S."/>
            <person name="Sp S."/>
            <person name="Haryani S."/>
            <person name="Lau K.J.X."/>
            <person name="Naqvi N.I."/>
        </authorList>
    </citation>
    <scope>NUCLEOTIDE SEQUENCE [LARGE SCALE GENOMIC DNA]</scope>
    <source>
        <strain evidence="5">GMP-LS</strain>
    </source>
</reference>
<evidence type="ECO:0000259" key="3">
    <source>
        <dbReference type="PROSITE" id="PS51710"/>
    </source>
</evidence>
<dbReference type="GO" id="GO:1903833">
    <property type="term" value="P:positive regulation of cellular response to amino acid starvation"/>
    <property type="evidence" value="ECO:0007669"/>
    <property type="project" value="UniProtKB-ARBA"/>
</dbReference>
<dbReference type="CDD" id="cd01896">
    <property type="entry name" value="DRG"/>
    <property type="match status" value="1"/>
</dbReference>
<dbReference type="InterPro" id="IPR004095">
    <property type="entry name" value="TGS"/>
</dbReference>
<dbReference type="Proteomes" id="UP001305414">
    <property type="component" value="Unassembled WGS sequence"/>
</dbReference>
<evidence type="ECO:0000313" key="6">
    <source>
        <dbReference type="Proteomes" id="UP001305414"/>
    </source>
</evidence>
<dbReference type="InterPro" id="IPR012676">
    <property type="entry name" value="TGS-like"/>
</dbReference>
<dbReference type="Gene3D" id="6.10.140.1070">
    <property type="match status" value="2"/>
</dbReference>
<dbReference type="CDD" id="cd17230">
    <property type="entry name" value="TGS_DRG1"/>
    <property type="match status" value="1"/>
</dbReference>
<dbReference type="Gene3D" id="3.10.20.30">
    <property type="match status" value="1"/>
</dbReference>
<dbReference type="Pfam" id="PF02824">
    <property type="entry name" value="TGS"/>
    <property type="match status" value="1"/>
</dbReference>
<dbReference type="PRINTS" id="PR00326">
    <property type="entry name" value="GTP1OBG"/>
</dbReference>
<dbReference type="InterPro" id="IPR031167">
    <property type="entry name" value="G_OBG"/>
</dbReference>
<dbReference type="SUPFAM" id="SSF52540">
    <property type="entry name" value="P-loop containing nucleoside triphosphate hydrolases"/>
    <property type="match status" value="1"/>
</dbReference>
<keyword evidence="2" id="KW-0342">GTP-binding</keyword>
<dbReference type="AlphaFoldDB" id="A0AAN7Z2Z2"/>